<dbReference type="AlphaFoldDB" id="A0AAE0RPZ0"/>
<evidence type="ECO:0000313" key="3">
    <source>
        <dbReference type="Proteomes" id="UP001195483"/>
    </source>
</evidence>
<dbReference type="Proteomes" id="UP001195483">
    <property type="component" value="Unassembled WGS sequence"/>
</dbReference>
<evidence type="ECO:0000256" key="1">
    <source>
        <dbReference type="SAM" id="MobiDB-lite"/>
    </source>
</evidence>
<protein>
    <submittedName>
        <fullName evidence="2">Uncharacterized protein</fullName>
    </submittedName>
</protein>
<sequence length="1020" mass="113191">MMRKLFGKMFSFLVKREETKNQSKAEPSQSALESLMSMATAETNDNNSATVGDDASIIEPTSPNISDWENIQLDFASKPSTSGVQFSDEPQPLMESQGKVIGKQIKAAQQINLESFDIGIPPNEFMQQNINMWEEIAPNFVIQEDINSSGKTSHHDKSGNIEILEHSFVHQSEKSSQEVIPPHNFLQITVGGHSSLNEDVKVNLDESNKDFEIQPSEFCMSNADKIETLYDTQGHREAGSEIGVHAFIQQDFMENAEIPPPIWAVLGQETSVATTTAFANDATHKDGKCTKLSYQSPVLKEINSFEREDGSEAKKQSNEPYSAAKSPGSVDKLIKEKDLKNDDLVNFKRDVNDSDMQTGARHGKEKDKDSVTMKKGKSNRRRRCQNPENWRSREPKDEKTAKPIILKRESEDWRRERQPYIEEPKDLGEYLSFVDKMTEIGQNVKAKDLVYKLGYLKNVEPSKIEEAILKQYRVAVAKKSTGWIKDARYFCEILFPQDWIDENLVPLDGKKDSNWKKKKPQQNGESEEKFTHLSFGEMCRDVRLKSDPTLSVIRVDMGSGNRGQKSEKVLSGMLMRPSTRPVPIGKQGSLQDLERLENFVSGIACSVNEKASVIMEEEDKENAPLEVGIPSCMGKVISRNKETCSEEDPVHEIKLTQDEDGSIVTSRKRGEELAIGFNYHSDVLAKESSPLKVEATDQNVPCGHGKPDEDGSIVTPRKRGEELAIGFNYHSDVLAKESSPLKVEATDQNVPCGHRKPDEDGSIVTPRKRGEELAIGFNYHSDVLAKESSPLKVEATDQDLPCGHGEPLDNAHRHDSLCNTPGSRKASNDQLAIGFSYHSEILAKDSSFSVEKGETDGFDLAKVLASVVLLSPLSPLKGEQAIASFIQCEEVPEKGVSNQICEEVPEKGVSDQICEEVPEKGVSDQICEEVPEKGVSDQICEEVPEKGVSDQICEEVPEKGVSDQICEGVPEKGVSDQICEGVPEKGVSDQICEEVPEQGVFDQIPSPSESLSDAPAESLW</sequence>
<feature type="compositionally biased region" description="Basic and acidic residues" evidence="1">
    <location>
        <begin position="362"/>
        <end position="372"/>
    </location>
</feature>
<name>A0AAE0RPZ0_9BIVA</name>
<dbReference type="EMBL" id="JAEAOA010001910">
    <property type="protein sequence ID" value="KAK3577474.1"/>
    <property type="molecule type" value="Genomic_DNA"/>
</dbReference>
<accession>A0AAE0RPZ0</accession>
<feature type="region of interest" description="Disordered" evidence="1">
    <location>
        <begin position="998"/>
        <end position="1020"/>
    </location>
</feature>
<feature type="compositionally biased region" description="Basic and acidic residues" evidence="1">
    <location>
        <begin position="390"/>
        <end position="401"/>
    </location>
</feature>
<comment type="caution">
    <text evidence="2">The sequence shown here is derived from an EMBL/GenBank/DDBJ whole genome shotgun (WGS) entry which is preliminary data.</text>
</comment>
<feature type="compositionally biased region" description="Basic and acidic residues" evidence="1">
    <location>
        <begin position="306"/>
        <end position="317"/>
    </location>
</feature>
<reference evidence="2" key="2">
    <citation type="journal article" date="2021" name="Genome Biol. Evol.">
        <title>Developing a high-quality reference genome for a parasitic bivalve with doubly uniparental inheritance (Bivalvia: Unionida).</title>
        <authorList>
            <person name="Smith C.H."/>
        </authorList>
    </citation>
    <scope>NUCLEOTIDE SEQUENCE</scope>
    <source>
        <strain evidence="2">CHS0354</strain>
        <tissue evidence="2">Mantle</tissue>
    </source>
</reference>
<feature type="region of interest" description="Disordered" evidence="1">
    <location>
        <begin position="306"/>
        <end position="336"/>
    </location>
</feature>
<reference evidence="2" key="1">
    <citation type="journal article" date="2021" name="Genome Biol. Evol.">
        <title>A High-Quality Reference Genome for a Parasitic Bivalve with Doubly Uniparental Inheritance (Bivalvia: Unionida).</title>
        <authorList>
            <person name="Smith C.H."/>
        </authorList>
    </citation>
    <scope>NUCLEOTIDE SEQUENCE</scope>
    <source>
        <strain evidence="2">CHS0354</strain>
    </source>
</reference>
<proteinExistence type="predicted"/>
<organism evidence="2 3">
    <name type="scientific">Potamilus streckersoni</name>
    <dbReference type="NCBI Taxonomy" id="2493646"/>
    <lineage>
        <taxon>Eukaryota</taxon>
        <taxon>Metazoa</taxon>
        <taxon>Spiralia</taxon>
        <taxon>Lophotrochozoa</taxon>
        <taxon>Mollusca</taxon>
        <taxon>Bivalvia</taxon>
        <taxon>Autobranchia</taxon>
        <taxon>Heteroconchia</taxon>
        <taxon>Palaeoheterodonta</taxon>
        <taxon>Unionida</taxon>
        <taxon>Unionoidea</taxon>
        <taxon>Unionidae</taxon>
        <taxon>Ambleminae</taxon>
        <taxon>Lampsilini</taxon>
        <taxon>Potamilus</taxon>
    </lineage>
</organism>
<feature type="region of interest" description="Disordered" evidence="1">
    <location>
        <begin position="348"/>
        <end position="401"/>
    </location>
</feature>
<keyword evidence="3" id="KW-1185">Reference proteome</keyword>
<feature type="compositionally biased region" description="Basic residues" evidence="1">
    <location>
        <begin position="374"/>
        <end position="384"/>
    </location>
</feature>
<evidence type="ECO:0000313" key="2">
    <source>
        <dbReference type="EMBL" id="KAK3577474.1"/>
    </source>
</evidence>
<reference evidence="2" key="3">
    <citation type="submission" date="2023-05" db="EMBL/GenBank/DDBJ databases">
        <authorList>
            <person name="Smith C.H."/>
        </authorList>
    </citation>
    <scope>NUCLEOTIDE SEQUENCE</scope>
    <source>
        <strain evidence="2">CHS0354</strain>
        <tissue evidence="2">Mantle</tissue>
    </source>
</reference>
<gene>
    <name evidence="2" type="ORF">CHS0354_032325</name>
</gene>